<dbReference type="PRINTS" id="PR00032">
    <property type="entry name" value="HTHARAC"/>
</dbReference>
<protein>
    <submittedName>
        <fullName evidence="5">AraC family transcriptional regulator</fullName>
    </submittedName>
</protein>
<dbReference type="SUPFAM" id="SSF51182">
    <property type="entry name" value="RmlC-like cupins"/>
    <property type="match status" value="1"/>
</dbReference>
<proteinExistence type="predicted"/>
<dbReference type="EMBL" id="JBHLTC010000018">
    <property type="protein sequence ID" value="MFC0625101.1"/>
    <property type="molecule type" value="Genomic_DNA"/>
</dbReference>
<accession>A0ABV6QM75</accession>
<name>A0ABV6QM75_9ACTN</name>
<dbReference type="InterPro" id="IPR003313">
    <property type="entry name" value="AraC-bd"/>
</dbReference>
<dbReference type="PANTHER" id="PTHR46796:SF13">
    <property type="entry name" value="HTH-TYPE TRANSCRIPTIONAL ACTIVATOR RHAS"/>
    <property type="match status" value="1"/>
</dbReference>
<dbReference type="RefSeq" id="WP_380047171.1">
    <property type="nucleotide sequence ID" value="NZ_JBHLTC010000018.1"/>
</dbReference>
<dbReference type="InterPro" id="IPR018060">
    <property type="entry name" value="HTH_AraC"/>
</dbReference>
<dbReference type="SMART" id="SM00342">
    <property type="entry name" value="HTH_ARAC"/>
    <property type="match status" value="1"/>
</dbReference>
<dbReference type="Gene3D" id="2.60.120.10">
    <property type="entry name" value="Jelly Rolls"/>
    <property type="match status" value="1"/>
</dbReference>
<evidence type="ECO:0000256" key="2">
    <source>
        <dbReference type="ARBA" id="ARBA00023125"/>
    </source>
</evidence>
<comment type="caution">
    <text evidence="5">The sequence shown here is derived from an EMBL/GenBank/DDBJ whole genome shotgun (WGS) entry which is preliminary data.</text>
</comment>
<dbReference type="PANTHER" id="PTHR46796">
    <property type="entry name" value="HTH-TYPE TRANSCRIPTIONAL ACTIVATOR RHAS-RELATED"/>
    <property type="match status" value="1"/>
</dbReference>
<dbReference type="InterPro" id="IPR009057">
    <property type="entry name" value="Homeodomain-like_sf"/>
</dbReference>
<evidence type="ECO:0000256" key="3">
    <source>
        <dbReference type="ARBA" id="ARBA00023163"/>
    </source>
</evidence>
<dbReference type="PROSITE" id="PS01124">
    <property type="entry name" value="HTH_ARAC_FAMILY_2"/>
    <property type="match status" value="1"/>
</dbReference>
<keyword evidence="2" id="KW-0238">DNA-binding</keyword>
<dbReference type="InterPro" id="IPR050204">
    <property type="entry name" value="AraC_XylS_family_regulators"/>
</dbReference>
<dbReference type="Pfam" id="PF02311">
    <property type="entry name" value="AraC_binding"/>
    <property type="match status" value="1"/>
</dbReference>
<keyword evidence="6" id="KW-1185">Reference proteome</keyword>
<evidence type="ECO:0000313" key="5">
    <source>
        <dbReference type="EMBL" id="MFC0625101.1"/>
    </source>
</evidence>
<evidence type="ECO:0000259" key="4">
    <source>
        <dbReference type="PROSITE" id="PS01124"/>
    </source>
</evidence>
<evidence type="ECO:0000256" key="1">
    <source>
        <dbReference type="ARBA" id="ARBA00023015"/>
    </source>
</evidence>
<gene>
    <name evidence="5" type="ORF">ACFFGN_13565</name>
</gene>
<organism evidence="5 6">
    <name type="scientific">Kribbella deserti</name>
    <dbReference type="NCBI Taxonomy" id="1926257"/>
    <lineage>
        <taxon>Bacteria</taxon>
        <taxon>Bacillati</taxon>
        <taxon>Actinomycetota</taxon>
        <taxon>Actinomycetes</taxon>
        <taxon>Propionibacteriales</taxon>
        <taxon>Kribbellaceae</taxon>
        <taxon>Kribbella</taxon>
    </lineage>
</organism>
<dbReference type="InterPro" id="IPR014710">
    <property type="entry name" value="RmlC-like_jellyroll"/>
</dbReference>
<keyword evidence="3" id="KW-0804">Transcription</keyword>
<evidence type="ECO:0000313" key="6">
    <source>
        <dbReference type="Proteomes" id="UP001589890"/>
    </source>
</evidence>
<feature type="domain" description="HTH araC/xylS-type" evidence="4">
    <location>
        <begin position="168"/>
        <end position="250"/>
    </location>
</feature>
<reference evidence="5 6" key="1">
    <citation type="submission" date="2024-09" db="EMBL/GenBank/DDBJ databases">
        <authorList>
            <person name="Sun Q."/>
            <person name="Mori K."/>
        </authorList>
    </citation>
    <scope>NUCLEOTIDE SEQUENCE [LARGE SCALE GENOMIC DNA]</scope>
    <source>
        <strain evidence="5 6">CGMCC 1.15906</strain>
    </source>
</reference>
<dbReference type="Gene3D" id="1.10.10.60">
    <property type="entry name" value="Homeodomain-like"/>
    <property type="match status" value="2"/>
</dbReference>
<dbReference type="InterPro" id="IPR011051">
    <property type="entry name" value="RmlC_Cupin_sf"/>
</dbReference>
<dbReference type="InterPro" id="IPR020449">
    <property type="entry name" value="Tscrpt_reg_AraC-type_HTH"/>
</dbReference>
<keyword evidence="1" id="KW-0805">Transcription regulation</keyword>
<dbReference type="SUPFAM" id="SSF46689">
    <property type="entry name" value="Homeodomain-like"/>
    <property type="match status" value="1"/>
</dbReference>
<dbReference type="Proteomes" id="UP001589890">
    <property type="component" value="Unassembled WGS sequence"/>
</dbReference>
<dbReference type="Pfam" id="PF12833">
    <property type="entry name" value="HTH_18"/>
    <property type="match status" value="1"/>
</dbReference>
<sequence>MPHTHANFHELMGVTGGRGKHLLGAGKAVPLERGDIVLVRSRDSHSHTGAGSEGLEFVNVSFPSSVWHGFLDLTRTDPTGSWEAAPEPVMWRALVGREEQALGLFETLVERFDELPTTYDLLRFWIDLLPLLAQSGVPERGGDDTTRPAWLVSTCAAMRSEANLRGGVPRMLELANVSPAHLSRSMRSHYQTTPVKFVAALRMEHAAALLRTTSAPVAAIAERCGFASQSYFAKVFAETHFVSPREFRRLAQLPGVPGPG</sequence>